<evidence type="ECO:0000256" key="2">
    <source>
        <dbReference type="ARBA" id="ARBA00022692"/>
    </source>
</evidence>
<dbReference type="AlphaFoldDB" id="A0A428UQE3"/>
<feature type="transmembrane region" description="Helical" evidence="5">
    <location>
        <begin position="18"/>
        <end position="38"/>
    </location>
</feature>
<keyword evidence="7" id="KW-1185">Reference proteome</keyword>
<feature type="transmembrane region" description="Helical" evidence="5">
    <location>
        <begin position="50"/>
        <end position="73"/>
    </location>
</feature>
<evidence type="ECO:0000313" key="6">
    <source>
        <dbReference type="EMBL" id="RSM16486.1"/>
    </source>
</evidence>
<comment type="caution">
    <text evidence="6">The sequence shown here is derived from an EMBL/GenBank/DDBJ whole genome shotgun (WGS) entry which is preliminary data.</text>
</comment>
<evidence type="ECO:0000256" key="1">
    <source>
        <dbReference type="ARBA" id="ARBA00004127"/>
    </source>
</evidence>
<protein>
    <recommendedName>
        <fullName evidence="8">Integral membrane protein</fullName>
    </recommendedName>
</protein>
<gene>
    <name evidence="6" type="ORF">CEP52_000141</name>
</gene>
<dbReference type="PANTHER" id="PTHR10989">
    <property type="entry name" value="ANDROGEN-INDUCED PROTEIN 1-RELATED"/>
    <property type="match status" value="1"/>
</dbReference>
<proteinExistence type="predicted"/>
<comment type="subcellular location">
    <subcellularLocation>
        <location evidence="1">Endomembrane system</location>
        <topology evidence="1">Multi-pass membrane protein</topology>
    </subcellularLocation>
</comment>
<organism evidence="6 7">
    <name type="scientific">Fusarium oligoseptatum</name>
    <dbReference type="NCBI Taxonomy" id="2604345"/>
    <lineage>
        <taxon>Eukaryota</taxon>
        <taxon>Fungi</taxon>
        <taxon>Dikarya</taxon>
        <taxon>Ascomycota</taxon>
        <taxon>Pezizomycotina</taxon>
        <taxon>Sordariomycetes</taxon>
        <taxon>Hypocreomycetidae</taxon>
        <taxon>Hypocreales</taxon>
        <taxon>Nectriaceae</taxon>
        <taxon>Fusarium</taxon>
        <taxon>Fusarium solani species complex</taxon>
    </lineage>
</organism>
<name>A0A428UQE3_9HYPO</name>
<sequence>MAAHPLQRLTSPSRSVSLLLHVLGLASFSYNFHFLTVWDTPLSVSYGWHFQFLTIIGLTASLIAFALGVLADLTLSHALFQAKNAVAVLATPLEVVISILYWGIRFIDPNLLIADGFVLDMLPDMGFHLAPAVFLTLDLILLSPPWTIPAYSIMAISTVVAFAYWYWVELCFSHNGWYPYPLFELLSTEQRVLLFTFSAGLVTVSSSCLKWVYARVNGYQAAQKGGPQASEEGSMISLQ</sequence>
<accession>A0A428UQE3</accession>
<dbReference type="Pfam" id="PF04750">
    <property type="entry name" value="Far-17a_AIG1"/>
    <property type="match status" value="1"/>
</dbReference>
<evidence type="ECO:0000256" key="3">
    <source>
        <dbReference type="ARBA" id="ARBA00022989"/>
    </source>
</evidence>
<evidence type="ECO:0000313" key="7">
    <source>
        <dbReference type="Proteomes" id="UP000287144"/>
    </source>
</evidence>
<feature type="transmembrane region" description="Helical" evidence="5">
    <location>
        <begin position="192"/>
        <end position="213"/>
    </location>
</feature>
<feature type="transmembrane region" description="Helical" evidence="5">
    <location>
        <begin position="85"/>
        <end position="105"/>
    </location>
</feature>
<dbReference type="GO" id="GO:0016020">
    <property type="term" value="C:membrane"/>
    <property type="evidence" value="ECO:0007669"/>
    <property type="project" value="InterPro"/>
</dbReference>
<dbReference type="GO" id="GO:0012505">
    <property type="term" value="C:endomembrane system"/>
    <property type="evidence" value="ECO:0007669"/>
    <property type="project" value="UniProtKB-SubCell"/>
</dbReference>
<keyword evidence="2 5" id="KW-0812">Transmembrane</keyword>
<keyword evidence="4 5" id="KW-0472">Membrane</keyword>
<dbReference type="Proteomes" id="UP000287144">
    <property type="component" value="Unassembled WGS sequence"/>
</dbReference>
<evidence type="ECO:0008006" key="8">
    <source>
        <dbReference type="Google" id="ProtNLM"/>
    </source>
</evidence>
<feature type="transmembrane region" description="Helical" evidence="5">
    <location>
        <begin position="149"/>
        <end position="167"/>
    </location>
</feature>
<dbReference type="InterPro" id="IPR006838">
    <property type="entry name" value="ADTRP_AIG1"/>
</dbReference>
<dbReference type="EMBL" id="NKCK01000001">
    <property type="protein sequence ID" value="RSM16486.1"/>
    <property type="molecule type" value="Genomic_DNA"/>
</dbReference>
<keyword evidence="3 5" id="KW-1133">Transmembrane helix</keyword>
<reference evidence="6 7" key="1">
    <citation type="submission" date="2017-06" db="EMBL/GenBank/DDBJ databases">
        <title>Comparative genomic analysis of Ambrosia Fusariam Clade fungi.</title>
        <authorList>
            <person name="Stajich J.E."/>
            <person name="Carrillo J."/>
            <person name="Kijimoto T."/>
            <person name="Eskalen A."/>
            <person name="O'Donnell K."/>
            <person name="Kasson M."/>
        </authorList>
    </citation>
    <scope>NUCLEOTIDE SEQUENCE [LARGE SCALE GENOMIC DNA]</scope>
    <source>
        <strain evidence="6 7">NRRL62579</strain>
    </source>
</reference>
<feature type="transmembrane region" description="Helical" evidence="5">
    <location>
        <begin position="125"/>
        <end position="142"/>
    </location>
</feature>
<evidence type="ECO:0000256" key="4">
    <source>
        <dbReference type="ARBA" id="ARBA00023136"/>
    </source>
</evidence>
<evidence type="ECO:0000256" key="5">
    <source>
        <dbReference type="SAM" id="Phobius"/>
    </source>
</evidence>
<dbReference type="PANTHER" id="PTHR10989:SF16">
    <property type="entry name" value="AT02829P-RELATED"/>
    <property type="match status" value="1"/>
</dbReference>